<gene>
    <name evidence="2" type="ORF">M099_1965</name>
</gene>
<evidence type="ECO:0000313" key="3">
    <source>
        <dbReference type="Proteomes" id="UP000027661"/>
    </source>
</evidence>
<feature type="chain" id="PRO_5001666668" evidence="1">
    <location>
        <begin position="19"/>
        <end position="141"/>
    </location>
</feature>
<comment type="caution">
    <text evidence="2">The sequence shown here is derived from an EMBL/GenBank/DDBJ whole genome shotgun (WGS) entry which is preliminary data.</text>
</comment>
<feature type="signal peptide" evidence="1">
    <location>
        <begin position="1"/>
        <end position="18"/>
    </location>
</feature>
<evidence type="ECO:0000313" key="2">
    <source>
        <dbReference type="EMBL" id="KDS54181.1"/>
    </source>
</evidence>
<proteinExistence type="predicted"/>
<evidence type="ECO:0000256" key="1">
    <source>
        <dbReference type="SAM" id="SignalP"/>
    </source>
</evidence>
<sequence length="141" mass="15787">MKGFVTVILFFLFALAFAGTEYVDAVPAASMTVCTVQHTDTTPQHSINEDRVIPLDSNKGIADMEFGDAHTLAHRVSASAERMYRFSSMETTQFIKILLRKMAARMASLASCHTHVYASSYSLPWDSACEHYIFGMRRILI</sequence>
<accession>A0A069SK00</accession>
<dbReference type="AlphaFoldDB" id="A0A069SK00"/>
<dbReference type="EMBL" id="JNHM01000027">
    <property type="protein sequence ID" value="KDS54181.1"/>
    <property type="molecule type" value="Genomic_DNA"/>
</dbReference>
<reference evidence="2 3" key="1">
    <citation type="submission" date="2014-04" db="EMBL/GenBank/DDBJ databases">
        <authorList>
            <person name="Sears C."/>
            <person name="Carroll K."/>
            <person name="Sack B.R."/>
            <person name="Qadri F."/>
            <person name="Myers L.L."/>
            <person name="Chung G.-T."/>
            <person name="Escheverria P."/>
            <person name="Fraser C.M."/>
            <person name="Sadzewicz L."/>
            <person name="Shefchek K.A."/>
            <person name="Tallon L."/>
            <person name="Das S.P."/>
            <person name="Daugherty S."/>
            <person name="Mongodin E.F."/>
        </authorList>
    </citation>
    <scope>NUCLEOTIDE SEQUENCE [LARGE SCALE GENOMIC DNA]</scope>
    <source>
        <strain evidence="2 3">3975 RP4</strain>
    </source>
</reference>
<name>A0A069SK00_PHOVU</name>
<organism evidence="2 3">
    <name type="scientific">Phocaeicola vulgatus str. 3975 RP4</name>
    <dbReference type="NCBI Taxonomy" id="1339352"/>
    <lineage>
        <taxon>Bacteria</taxon>
        <taxon>Pseudomonadati</taxon>
        <taxon>Bacteroidota</taxon>
        <taxon>Bacteroidia</taxon>
        <taxon>Bacteroidales</taxon>
        <taxon>Bacteroidaceae</taxon>
        <taxon>Phocaeicola</taxon>
    </lineage>
</organism>
<dbReference type="RefSeq" id="WP_005844906.1">
    <property type="nucleotide sequence ID" value="NZ_JNHM01000027.1"/>
</dbReference>
<protein>
    <submittedName>
        <fullName evidence="2">Uncharacterized protein</fullName>
    </submittedName>
</protein>
<keyword evidence="1" id="KW-0732">Signal</keyword>
<dbReference type="PATRIC" id="fig|1339352.3.peg.1903"/>
<dbReference type="Proteomes" id="UP000027661">
    <property type="component" value="Unassembled WGS sequence"/>
</dbReference>